<dbReference type="EMBL" id="JBDFQZ010000012">
    <property type="protein sequence ID" value="KAK9671207.1"/>
    <property type="molecule type" value="Genomic_DNA"/>
</dbReference>
<protein>
    <submittedName>
        <fullName evidence="1">Uncharacterized protein</fullName>
    </submittedName>
</protein>
<evidence type="ECO:0000313" key="1">
    <source>
        <dbReference type="EMBL" id="KAK9671207.1"/>
    </source>
</evidence>
<name>A0AAW1H261_SAPOF</name>
<dbReference type="PANTHER" id="PTHR42782:SF2">
    <property type="entry name" value="3-OXOACYL-[ACYL-CARRIER-PROTEIN] SYNTHASE-LIKE PROTEIN"/>
    <property type="match status" value="1"/>
</dbReference>
<comment type="caution">
    <text evidence="1">The sequence shown here is derived from an EMBL/GenBank/DDBJ whole genome shotgun (WGS) entry which is preliminary data.</text>
</comment>
<dbReference type="Proteomes" id="UP001443914">
    <property type="component" value="Unassembled WGS sequence"/>
</dbReference>
<keyword evidence="2" id="KW-1185">Reference proteome</keyword>
<sequence>MFDEMPKRKVLFLQIKLVSPSLMPKLGRAGSLQSQQAIVHSLVHTESWAIDLSCEIIAHFGNKEATP</sequence>
<proteinExistence type="predicted"/>
<accession>A0AAW1H261</accession>
<dbReference type="Pfam" id="PF04305">
    <property type="entry name" value="DUF455"/>
    <property type="match status" value="1"/>
</dbReference>
<reference evidence="1" key="1">
    <citation type="submission" date="2024-03" db="EMBL/GenBank/DDBJ databases">
        <title>WGS assembly of Saponaria officinalis var. Norfolk2.</title>
        <authorList>
            <person name="Jenkins J."/>
            <person name="Shu S."/>
            <person name="Grimwood J."/>
            <person name="Barry K."/>
            <person name="Goodstein D."/>
            <person name="Schmutz J."/>
            <person name="Leebens-Mack J."/>
            <person name="Osbourn A."/>
        </authorList>
    </citation>
    <scope>NUCLEOTIDE SEQUENCE [LARGE SCALE GENOMIC DNA]</scope>
    <source>
        <strain evidence="1">JIC</strain>
    </source>
</reference>
<gene>
    <name evidence="1" type="ORF">RND81_12G013500</name>
</gene>
<dbReference type="PANTHER" id="PTHR42782">
    <property type="entry name" value="SI:CH73-314G15.3"/>
    <property type="match status" value="1"/>
</dbReference>
<dbReference type="InterPro" id="IPR007402">
    <property type="entry name" value="DUF455"/>
</dbReference>
<evidence type="ECO:0000313" key="2">
    <source>
        <dbReference type="Proteomes" id="UP001443914"/>
    </source>
</evidence>
<dbReference type="AlphaFoldDB" id="A0AAW1H261"/>
<organism evidence="1 2">
    <name type="scientific">Saponaria officinalis</name>
    <name type="common">Common soapwort</name>
    <name type="synonym">Lychnis saponaria</name>
    <dbReference type="NCBI Taxonomy" id="3572"/>
    <lineage>
        <taxon>Eukaryota</taxon>
        <taxon>Viridiplantae</taxon>
        <taxon>Streptophyta</taxon>
        <taxon>Embryophyta</taxon>
        <taxon>Tracheophyta</taxon>
        <taxon>Spermatophyta</taxon>
        <taxon>Magnoliopsida</taxon>
        <taxon>eudicotyledons</taxon>
        <taxon>Gunneridae</taxon>
        <taxon>Pentapetalae</taxon>
        <taxon>Caryophyllales</taxon>
        <taxon>Caryophyllaceae</taxon>
        <taxon>Caryophylleae</taxon>
        <taxon>Saponaria</taxon>
    </lineage>
</organism>